<comment type="caution">
    <text evidence="1">The sequence shown here is derived from an EMBL/GenBank/DDBJ whole genome shotgun (WGS) entry which is preliminary data.</text>
</comment>
<organism evidence="1 2">
    <name type="scientific">Sphingomonas kyeonggiensis</name>
    <dbReference type="NCBI Taxonomy" id="1268553"/>
    <lineage>
        <taxon>Bacteria</taxon>
        <taxon>Pseudomonadati</taxon>
        <taxon>Pseudomonadota</taxon>
        <taxon>Alphaproteobacteria</taxon>
        <taxon>Sphingomonadales</taxon>
        <taxon>Sphingomonadaceae</taxon>
        <taxon>Sphingomonas</taxon>
    </lineage>
</organism>
<accession>A0A7W6JWR9</accession>
<dbReference type="AlphaFoldDB" id="A0A7W6JWR9"/>
<protein>
    <submittedName>
        <fullName evidence="1">Uncharacterized protein</fullName>
    </submittedName>
</protein>
<dbReference type="Proteomes" id="UP000557392">
    <property type="component" value="Unassembled WGS sequence"/>
</dbReference>
<gene>
    <name evidence="1" type="ORF">GGR46_004445</name>
</gene>
<evidence type="ECO:0000313" key="2">
    <source>
        <dbReference type="Proteomes" id="UP000557392"/>
    </source>
</evidence>
<dbReference type="EMBL" id="JACIEH010000004">
    <property type="protein sequence ID" value="MBB4100856.1"/>
    <property type="molecule type" value="Genomic_DNA"/>
</dbReference>
<sequence>MTALDLTDQFLAILLREVGGTRRRWRNVIGPVKRYSAATHPHCNWSITPGGEAEENAAVERIADRLRDKYPIID</sequence>
<name>A0A7W6JWR9_9SPHN</name>
<keyword evidence="2" id="KW-1185">Reference proteome</keyword>
<evidence type="ECO:0000313" key="1">
    <source>
        <dbReference type="EMBL" id="MBB4100856.1"/>
    </source>
</evidence>
<dbReference type="RefSeq" id="WP_184000219.1">
    <property type="nucleotide sequence ID" value="NZ_JACIEH010000004.1"/>
</dbReference>
<proteinExistence type="predicted"/>
<reference evidence="1 2" key="1">
    <citation type="submission" date="2020-08" db="EMBL/GenBank/DDBJ databases">
        <title>Genomic Encyclopedia of Type Strains, Phase IV (KMG-IV): sequencing the most valuable type-strain genomes for metagenomic binning, comparative biology and taxonomic classification.</title>
        <authorList>
            <person name="Goeker M."/>
        </authorList>
    </citation>
    <scope>NUCLEOTIDE SEQUENCE [LARGE SCALE GENOMIC DNA]</scope>
    <source>
        <strain evidence="1 2">DSM 101806</strain>
    </source>
</reference>